<organism evidence="1 2">
    <name type="scientific">Araneus ventricosus</name>
    <name type="common">Orbweaver spider</name>
    <name type="synonym">Epeira ventricosa</name>
    <dbReference type="NCBI Taxonomy" id="182803"/>
    <lineage>
        <taxon>Eukaryota</taxon>
        <taxon>Metazoa</taxon>
        <taxon>Ecdysozoa</taxon>
        <taxon>Arthropoda</taxon>
        <taxon>Chelicerata</taxon>
        <taxon>Arachnida</taxon>
        <taxon>Araneae</taxon>
        <taxon>Araneomorphae</taxon>
        <taxon>Entelegynae</taxon>
        <taxon>Araneoidea</taxon>
        <taxon>Araneidae</taxon>
        <taxon>Araneus</taxon>
    </lineage>
</organism>
<proteinExistence type="predicted"/>
<keyword evidence="2" id="KW-1185">Reference proteome</keyword>
<dbReference type="AlphaFoldDB" id="A0A4Y2D7A2"/>
<reference evidence="1 2" key="1">
    <citation type="journal article" date="2019" name="Sci. Rep.">
        <title>Orb-weaving spider Araneus ventricosus genome elucidates the spidroin gene catalogue.</title>
        <authorList>
            <person name="Kono N."/>
            <person name="Nakamura H."/>
            <person name="Ohtoshi R."/>
            <person name="Moran D.A.P."/>
            <person name="Shinohara A."/>
            <person name="Yoshida Y."/>
            <person name="Fujiwara M."/>
            <person name="Mori M."/>
            <person name="Tomita M."/>
            <person name="Arakawa K."/>
        </authorList>
    </citation>
    <scope>NUCLEOTIDE SEQUENCE [LARGE SCALE GENOMIC DNA]</scope>
</reference>
<evidence type="ECO:0000313" key="1">
    <source>
        <dbReference type="EMBL" id="GBM11844.1"/>
    </source>
</evidence>
<comment type="caution">
    <text evidence="1">The sequence shown here is derived from an EMBL/GenBank/DDBJ whole genome shotgun (WGS) entry which is preliminary data.</text>
</comment>
<dbReference type="EMBL" id="BGPR01000305">
    <property type="protein sequence ID" value="GBM11844.1"/>
    <property type="molecule type" value="Genomic_DNA"/>
</dbReference>
<protein>
    <submittedName>
        <fullName evidence="1">Uncharacterized protein</fullName>
    </submittedName>
</protein>
<gene>
    <name evidence="1" type="ORF">AVEN_26771_1</name>
</gene>
<dbReference type="Proteomes" id="UP000499080">
    <property type="component" value="Unassembled WGS sequence"/>
</dbReference>
<accession>A0A4Y2D7A2</accession>
<name>A0A4Y2D7A2_ARAVE</name>
<sequence>MTPGTSVLFPNIHTTPAERRLTFDSFKVHQASIHYTDDPPWNWVSNPRPFSSESECVLRDHGHFHSITNKQRFKEGKKNVIKVIQ</sequence>
<evidence type="ECO:0000313" key="2">
    <source>
        <dbReference type="Proteomes" id="UP000499080"/>
    </source>
</evidence>